<dbReference type="EMBL" id="JAIQCJ010000892">
    <property type="protein sequence ID" value="KAJ8793988.1"/>
    <property type="molecule type" value="Genomic_DNA"/>
</dbReference>
<accession>A0AB34HP43</accession>
<dbReference type="AlphaFoldDB" id="A0AB34HP43"/>
<comment type="caution">
    <text evidence="2">The sequence shown here is derived from an EMBL/GenBank/DDBJ whole genome shotgun (WGS) entry which is preliminary data.</text>
</comment>
<name>A0AB34HP43_ESCRO</name>
<evidence type="ECO:0000256" key="1">
    <source>
        <dbReference type="SAM" id="MobiDB-lite"/>
    </source>
</evidence>
<protein>
    <submittedName>
        <fullName evidence="2">Uncharacterized protein</fullName>
    </submittedName>
</protein>
<proteinExistence type="predicted"/>
<sequence length="147" mass="15468">MQFEWWTALQPSEKGRPDLQVLNIPERTQVDDGAPWHGARGAGGPGRPSHCPRPASDFPIGSRLWSKLSSRLRMGSTPLSWSPRSPTPSPGKCSTQGGPDGEERGPASSSQPLCLRPSPRVPGGSVGPSPVAAGESDQSVPARQSPT</sequence>
<feature type="compositionally biased region" description="Low complexity" evidence="1">
    <location>
        <begin position="116"/>
        <end position="131"/>
    </location>
</feature>
<feature type="compositionally biased region" description="Polar residues" evidence="1">
    <location>
        <begin position="136"/>
        <end position="147"/>
    </location>
</feature>
<reference evidence="2 3" key="1">
    <citation type="submission" date="2022-11" db="EMBL/GenBank/DDBJ databases">
        <title>Whole genome sequence of Eschrichtius robustus ER-17-0199.</title>
        <authorList>
            <person name="Bruniche-Olsen A."/>
            <person name="Black A.N."/>
            <person name="Fields C.J."/>
            <person name="Walden K."/>
            <person name="Dewoody J.A."/>
        </authorList>
    </citation>
    <scope>NUCLEOTIDE SEQUENCE [LARGE SCALE GENOMIC DNA]</scope>
    <source>
        <strain evidence="2">ER-17-0199</strain>
        <tissue evidence="2">Blubber</tissue>
    </source>
</reference>
<feature type="compositionally biased region" description="Low complexity" evidence="1">
    <location>
        <begin position="62"/>
        <end position="73"/>
    </location>
</feature>
<evidence type="ECO:0000313" key="3">
    <source>
        <dbReference type="Proteomes" id="UP001159641"/>
    </source>
</evidence>
<feature type="region of interest" description="Disordered" evidence="1">
    <location>
        <begin position="25"/>
        <end position="147"/>
    </location>
</feature>
<organism evidence="2 3">
    <name type="scientific">Eschrichtius robustus</name>
    <name type="common">California gray whale</name>
    <name type="synonym">Eschrichtius gibbosus</name>
    <dbReference type="NCBI Taxonomy" id="9764"/>
    <lineage>
        <taxon>Eukaryota</taxon>
        <taxon>Metazoa</taxon>
        <taxon>Chordata</taxon>
        <taxon>Craniata</taxon>
        <taxon>Vertebrata</taxon>
        <taxon>Euteleostomi</taxon>
        <taxon>Mammalia</taxon>
        <taxon>Eutheria</taxon>
        <taxon>Laurasiatheria</taxon>
        <taxon>Artiodactyla</taxon>
        <taxon>Whippomorpha</taxon>
        <taxon>Cetacea</taxon>
        <taxon>Mysticeti</taxon>
        <taxon>Eschrichtiidae</taxon>
        <taxon>Eschrichtius</taxon>
    </lineage>
</organism>
<dbReference type="Proteomes" id="UP001159641">
    <property type="component" value="Unassembled WGS sequence"/>
</dbReference>
<evidence type="ECO:0000313" key="2">
    <source>
        <dbReference type="EMBL" id="KAJ8793988.1"/>
    </source>
</evidence>
<gene>
    <name evidence="2" type="ORF">J1605_003398</name>
</gene>
<keyword evidence="3" id="KW-1185">Reference proteome</keyword>